<feature type="transmembrane region" description="Helical" evidence="9">
    <location>
        <begin position="472"/>
        <end position="492"/>
    </location>
</feature>
<dbReference type="NCBIfam" id="TIGR00879">
    <property type="entry name" value="SP"/>
    <property type="match status" value="1"/>
</dbReference>
<feature type="transmembrane region" description="Helical" evidence="9">
    <location>
        <begin position="406"/>
        <end position="430"/>
    </location>
</feature>
<keyword evidence="12" id="KW-1185">Reference proteome</keyword>
<dbReference type="GO" id="GO:0016020">
    <property type="term" value="C:membrane"/>
    <property type="evidence" value="ECO:0007669"/>
    <property type="project" value="UniProtKB-SubCell"/>
</dbReference>
<keyword evidence="5 9" id="KW-1133">Transmembrane helix</keyword>
<feature type="compositionally biased region" description="Polar residues" evidence="8">
    <location>
        <begin position="1"/>
        <end position="13"/>
    </location>
</feature>
<feature type="transmembrane region" description="Helical" evidence="9">
    <location>
        <begin position="442"/>
        <end position="466"/>
    </location>
</feature>
<feature type="transmembrane region" description="Helical" evidence="9">
    <location>
        <begin position="125"/>
        <end position="143"/>
    </location>
</feature>
<feature type="transmembrane region" description="Helical" evidence="9">
    <location>
        <begin position="182"/>
        <end position="200"/>
    </location>
</feature>
<dbReference type="Pfam" id="PF00083">
    <property type="entry name" value="Sugar_tr"/>
    <property type="match status" value="1"/>
</dbReference>
<proteinExistence type="inferred from homology"/>
<dbReference type="Proteomes" id="UP001360560">
    <property type="component" value="Unassembled WGS sequence"/>
</dbReference>
<comment type="similarity">
    <text evidence="2 7">Belongs to the major facilitator superfamily. Sugar transporter (TC 2.A.1.1) family.</text>
</comment>
<dbReference type="InterPro" id="IPR036259">
    <property type="entry name" value="MFS_trans_sf"/>
</dbReference>
<dbReference type="EMBL" id="BTFZ01000004">
    <property type="protein sequence ID" value="GMM34964.1"/>
    <property type="molecule type" value="Genomic_DNA"/>
</dbReference>
<protein>
    <recommendedName>
        <fullName evidence="10">Major facilitator superfamily (MFS) profile domain-containing protein</fullName>
    </recommendedName>
</protein>
<evidence type="ECO:0000313" key="12">
    <source>
        <dbReference type="Proteomes" id="UP001360560"/>
    </source>
</evidence>
<feature type="domain" description="Major facilitator superfamily (MFS) profile" evidence="10">
    <location>
        <begin position="48"/>
        <end position="496"/>
    </location>
</feature>
<feature type="transmembrane region" description="Helical" evidence="9">
    <location>
        <begin position="44"/>
        <end position="61"/>
    </location>
</feature>
<keyword evidence="4 9" id="KW-0812">Transmembrane</keyword>
<dbReference type="GO" id="GO:0005351">
    <property type="term" value="F:carbohydrate:proton symporter activity"/>
    <property type="evidence" value="ECO:0007669"/>
    <property type="project" value="TreeGrafter"/>
</dbReference>
<evidence type="ECO:0000256" key="7">
    <source>
        <dbReference type="RuleBase" id="RU003346"/>
    </source>
</evidence>
<gene>
    <name evidence="11" type="ORF">DASC09_022890</name>
</gene>
<dbReference type="InterPro" id="IPR020846">
    <property type="entry name" value="MFS_dom"/>
</dbReference>
<feature type="compositionally biased region" description="Basic and acidic residues" evidence="8">
    <location>
        <begin position="14"/>
        <end position="26"/>
    </location>
</feature>
<dbReference type="AlphaFoldDB" id="A0AAV5QKL5"/>
<name>A0AAV5QKL5_9ASCO</name>
<evidence type="ECO:0000256" key="9">
    <source>
        <dbReference type="SAM" id="Phobius"/>
    </source>
</evidence>
<accession>A0AAV5QKL5</accession>
<feature type="transmembrane region" description="Helical" evidence="9">
    <location>
        <begin position="374"/>
        <end position="394"/>
    </location>
</feature>
<feature type="region of interest" description="Disordered" evidence="8">
    <location>
        <begin position="1"/>
        <end position="26"/>
    </location>
</feature>
<dbReference type="PRINTS" id="PR00171">
    <property type="entry name" value="SUGRTRNSPORT"/>
</dbReference>
<feature type="transmembrane region" description="Helical" evidence="9">
    <location>
        <begin position="212"/>
        <end position="235"/>
    </location>
</feature>
<evidence type="ECO:0000256" key="5">
    <source>
        <dbReference type="ARBA" id="ARBA00022989"/>
    </source>
</evidence>
<dbReference type="InterPro" id="IPR003663">
    <property type="entry name" value="Sugar/inositol_transpt"/>
</dbReference>
<sequence length="553" mass="60875">MSSSSVEKPTTNHILDDHSDQPSYSHDKENTTIYSYLGMSGSNLSNAVSFMAGMGFLLFGYDQGVMGSLLTLETFRDTFPDIDTIDHPNKATYQGFVVAVYEIGCLFGALSTMMFGDKIGRRKTIVIGCIIMVIGAIIQSAAFSTGQLIAGRIIAGLGNGMNTSTVPVWQSECARPEKRGKLVMIQGSLIAGGICISYWVDFGFYFVKDSSVSWRFPIAFQIIFPLIIGPFIMSLPESPRWLLKVGQIDEAVKVFSALENIPANDEYIATEIAEIQEVISTEQATGSTKQLIKEMTRQGEQKNFHRVCLAAWIQIFQQITGINLVTYYAGTIFQQYIGMSALNSRILAACNGTEYFLASFVAYYTIEKVGRRKLMLYGAMGQAITMGVLTGTNWAADHTSGSGAGIAAAVFLFVFNSFFAVGWLGMTWLYPAEITPLNIRAGANGLSTASNWAFNFLVVMITPVGFNSIGPYTYTIFAAINFLMVPAVYFLFPETSGRTLEEMDKVFALSNPWTPWDVVRIANDLPHDYQEGKYVEHVKGDAEHLEEDGAKMI</sequence>
<dbReference type="Gene3D" id="1.20.1250.20">
    <property type="entry name" value="MFS general substrate transporter like domains"/>
    <property type="match status" value="1"/>
</dbReference>
<dbReference type="PROSITE" id="PS50850">
    <property type="entry name" value="MFS"/>
    <property type="match status" value="1"/>
</dbReference>
<dbReference type="PANTHER" id="PTHR48022">
    <property type="entry name" value="PLASTIDIC GLUCOSE TRANSPORTER 4"/>
    <property type="match status" value="1"/>
</dbReference>
<keyword evidence="6 9" id="KW-0472">Membrane</keyword>
<dbReference type="PANTHER" id="PTHR48022:SF68">
    <property type="entry name" value="MAJOR FACILITATOR SUPERFAMILY (MFS) PROFILE DOMAIN-CONTAINING PROTEIN-RELATED"/>
    <property type="match status" value="1"/>
</dbReference>
<dbReference type="InterPro" id="IPR005828">
    <property type="entry name" value="MFS_sugar_transport-like"/>
</dbReference>
<comment type="caution">
    <text evidence="11">The sequence shown here is derived from an EMBL/GenBank/DDBJ whole genome shotgun (WGS) entry which is preliminary data.</text>
</comment>
<evidence type="ECO:0000256" key="6">
    <source>
        <dbReference type="ARBA" id="ARBA00023136"/>
    </source>
</evidence>
<feature type="transmembrane region" description="Helical" evidence="9">
    <location>
        <begin position="93"/>
        <end position="113"/>
    </location>
</feature>
<organism evidence="11 12">
    <name type="scientific">Saccharomycopsis crataegensis</name>
    <dbReference type="NCBI Taxonomy" id="43959"/>
    <lineage>
        <taxon>Eukaryota</taxon>
        <taxon>Fungi</taxon>
        <taxon>Dikarya</taxon>
        <taxon>Ascomycota</taxon>
        <taxon>Saccharomycotina</taxon>
        <taxon>Saccharomycetes</taxon>
        <taxon>Saccharomycopsidaceae</taxon>
        <taxon>Saccharomycopsis</taxon>
    </lineage>
</organism>
<dbReference type="InterPro" id="IPR050360">
    <property type="entry name" value="MFS_Sugar_Transporters"/>
</dbReference>
<evidence type="ECO:0000256" key="1">
    <source>
        <dbReference type="ARBA" id="ARBA00004141"/>
    </source>
</evidence>
<evidence type="ECO:0000256" key="3">
    <source>
        <dbReference type="ARBA" id="ARBA00022448"/>
    </source>
</evidence>
<evidence type="ECO:0000259" key="10">
    <source>
        <dbReference type="PROSITE" id="PS50850"/>
    </source>
</evidence>
<keyword evidence="3 7" id="KW-0813">Transport</keyword>
<evidence type="ECO:0000256" key="2">
    <source>
        <dbReference type="ARBA" id="ARBA00010992"/>
    </source>
</evidence>
<dbReference type="SUPFAM" id="SSF103473">
    <property type="entry name" value="MFS general substrate transporter"/>
    <property type="match status" value="1"/>
</dbReference>
<reference evidence="11 12" key="1">
    <citation type="journal article" date="2023" name="Elife">
        <title>Identification of key yeast species and microbe-microbe interactions impacting larval growth of Drosophila in the wild.</title>
        <authorList>
            <person name="Mure A."/>
            <person name="Sugiura Y."/>
            <person name="Maeda R."/>
            <person name="Honda K."/>
            <person name="Sakurai N."/>
            <person name="Takahashi Y."/>
            <person name="Watada M."/>
            <person name="Katoh T."/>
            <person name="Gotoh A."/>
            <person name="Gotoh Y."/>
            <person name="Taniguchi I."/>
            <person name="Nakamura K."/>
            <person name="Hayashi T."/>
            <person name="Katayama T."/>
            <person name="Uemura T."/>
            <person name="Hattori Y."/>
        </authorList>
    </citation>
    <scope>NUCLEOTIDE SEQUENCE [LARGE SCALE GENOMIC DNA]</scope>
    <source>
        <strain evidence="11 12">SC-9</strain>
    </source>
</reference>
<evidence type="ECO:0000313" key="11">
    <source>
        <dbReference type="EMBL" id="GMM34964.1"/>
    </source>
</evidence>
<evidence type="ECO:0000256" key="8">
    <source>
        <dbReference type="SAM" id="MobiDB-lite"/>
    </source>
</evidence>
<comment type="subcellular location">
    <subcellularLocation>
        <location evidence="1">Membrane</location>
        <topology evidence="1">Multi-pass membrane protein</topology>
    </subcellularLocation>
</comment>
<dbReference type="RefSeq" id="XP_064851964.1">
    <property type="nucleotide sequence ID" value="XM_064995892.1"/>
</dbReference>
<evidence type="ECO:0000256" key="4">
    <source>
        <dbReference type="ARBA" id="ARBA00022692"/>
    </source>
</evidence>
<dbReference type="FunFam" id="1.20.1250.20:FF:000061">
    <property type="entry name" value="MFS sugar transporter"/>
    <property type="match status" value="1"/>
</dbReference>
<dbReference type="GeneID" id="90072943"/>